<dbReference type="PROSITE" id="PS50020">
    <property type="entry name" value="WW_DOMAIN_2"/>
    <property type="match status" value="1"/>
</dbReference>
<comment type="caution">
    <text evidence="9">The sequence shown here is derived from an EMBL/GenBank/DDBJ whole genome shotgun (WGS) entry which is preliminary data.</text>
</comment>
<dbReference type="RefSeq" id="XP_021870059.1">
    <property type="nucleotide sequence ID" value="XM_022013506.1"/>
</dbReference>
<evidence type="ECO:0000256" key="5">
    <source>
        <dbReference type="RuleBase" id="RU363014"/>
    </source>
</evidence>
<accession>A0A1Y1UD15</accession>
<dbReference type="InterPro" id="IPR036020">
    <property type="entry name" value="WW_dom_sf"/>
</dbReference>
<evidence type="ECO:0000313" key="9">
    <source>
        <dbReference type="EMBL" id="ORX35930.1"/>
    </source>
</evidence>
<dbReference type="Gene3D" id="3.10.50.40">
    <property type="match status" value="1"/>
</dbReference>
<dbReference type="PANTHER" id="PTHR10657:SF4">
    <property type="entry name" value="PEPTIDYL-PROLYL CIS-TRANS ISOMERASE-RELATED"/>
    <property type="match status" value="1"/>
</dbReference>
<protein>
    <recommendedName>
        <fullName evidence="5">Peptidyl-prolyl cis-trans isomerase</fullName>
        <ecNumber evidence="5">5.2.1.8</ecNumber>
    </recommendedName>
</protein>
<gene>
    <name evidence="9" type="ORF">BD324DRAFT_581483</name>
</gene>
<dbReference type="CDD" id="cd00201">
    <property type="entry name" value="WW"/>
    <property type="match status" value="1"/>
</dbReference>
<feature type="compositionally biased region" description="Low complexity" evidence="6">
    <location>
        <begin position="51"/>
        <end position="68"/>
    </location>
</feature>
<dbReference type="Pfam" id="PF00639">
    <property type="entry name" value="Rotamase"/>
    <property type="match status" value="1"/>
</dbReference>
<dbReference type="Proteomes" id="UP000193218">
    <property type="component" value="Unassembled WGS sequence"/>
</dbReference>
<feature type="domain" description="WW" evidence="7">
    <location>
        <begin position="1"/>
        <end position="32"/>
    </location>
</feature>
<evidence type="ECO:0000256" key="1">
    <source>
        <dbReference type="ARBA" id="ARBA00000971"/>
    </source>
</evidence>
<dbReference type="FunFam" id="3.10.50.40:FF:000026">
    <property type="entry name" value="Peptidyl-prolyl cis-trans isomerase"/>
    <property type="match status" value="1"/>
</dbReference>
<keyword evidence="2 4" id="KW-0697">Rotamase</keyword>
<keyword evidence="3 4" id="KW-0413">Isomerase</keyword>
<dbReference type="GO" id="GO:0005829">
    <property type="term" value="C:cytosol"/>
    <property type="evidence" value="ECO:0007669"/>
    <property type="project" value="TreeGrafter"/>
</dbReference>
<dbReference type="PROSITE" id="PS50198">
    <property type="entry name" value="PPIC_PPIASE_2"/>
    <property type="match status" value="1"/>
</dbReference>
<evidence type="ECO:0000256" key="3">
    <source>
        <dbReference type="ARBA" id="ARBA00023235"/>
    </source>
</evidence>
<dbReference type="InterPro" id="IPR046357">
    <property type="entry name" value="PPIase_dom_sf"/>
</dbReference>
<dbReference type="SMART" id="SM00456">
    <property type="entry name" value="WW"/>
    <property type="match status" value="1"/>
</dbReference>
<dbReference type="Gene3D" id="2.20.70.10">
    <property type="match status" value="1"/>
</dbReference>
<dbReference type="EC" id="5.2.1.8" evidence="5"/>
<dbReference type="STRING" id="4999.A0A1Y1UD15"/>
<evidence type="ECO:0000259" key="8">
    <source>
        <dbReference type="PROSITE" id="PS50198"/>
    </source>
</evidence>
<dbReference type="InParanoid" id="A0A1Y1UD15"/>
<reference evidence="9 10" key="1">
    <citation type="submission" date="2017-03" db="EMBL/GenBank/DDBJ databases">
        <title>Widespread Adenine N6-methylation of Active Genes in Fungi.</title>
        <authorList>
            <consortium name="DOE Joint Genome Institute"/>
            <person name="Mondo S.J."/>
            <person name="Dannebaum R.O."/>
            <person name="Kuo R.C."/>
            <person name="Louie K.B."/>
            <person name="Bewick A.J."/>
            <person name="Labutti K."/>
            <person name="Haridas S."/>
            <person name="Kuo A."/>
            <person name="Salamov A."/>
            <person name="Ahrendt S.R."/>
            <person name="Lau R."/>
            <person name="Bowen B.P."/>
            <person name="Lipzen A."/>
            <person name="Sullivan W."/>
            <person name="Andreopoulos W.B."/>
            <person name="Clum A."/>
            <person name="Lindquist E."/>
            <person name="Daum C."/>
            <person name="Northen T.R."/>
            <person name="Ramamoorthy G."/>
            <person name="Schmitz R.J."/>
            <person name="Gryganskyi A."/>
            <person name="Culley D."/>
            <person name="Magnuson J."/>
            <person name="James T.Y."/>
            <person name="O'Malley M.A."/>
            <person name="Stajich J.E."/>
            <person name="Spatafora J.W."/>
            <person name="Visel A."/>
            <person name="Grigoriev I.V."/>
        </authorList>
    </citation>
    <scope>NUCLEOTIDE SEQUENCE [LARGE SCALE GENOMIC DNA]</scope>
    <source>
        <strain evidence="9 10">NRRL Y-17943</strain>
    </source>
</reference>
<evidence type="ECO:0000259" key="7">
    <source>
        <dbReference type="PROSITE" id="PS50020"/>
    </source>
</evidence>
<feature type="domain" description="PpiC" evidence="8">
    <location>
        <begin position="68"/>
        <end position="184"/>
    </location>
</feature>
<sequence length="184" mass="19796">MSGWEVRFSNSRQLPYFFNPATAQSIWEPPSELSLDQVRALPGASKFLPAGWQPPASAAPPAAQSGPPGHVRASHILCKHAGSRRPSSWREPNITRPASQARQIIQGYIQQLEAAPSSELPRAFAEIASQKSDCSSAKKGGDLGWFGKGMMQKSFEEAAMSLKPGQMSGIVESDSGIHVILRTG</sequence>
<dbReference type="EMBL" id="NBSH01000009">
    <property type="protein sequence ID" value="ORX35930.1"/>
    <property type="molecule type" value="Genomic_DNA"/>
</dbReference>
<dbReference type="InterPro" id="IPR000297">
    <property type="entry name" value="PPIase_PpiC"/>
</dbReference>
<dbReference type="AlphaFoldDB" id="A0A1Y1UD15"/>
<evidence type="ECO:0000313" key="10">
    <source>
        <dbReference type="Proteomes" id="UP000193218"/>
    </source>
</evidence>
<dbReference type="GO" id="GO:0003755">
    <property type="term" value="F:peptidyl-prolyl cis-trans isomerase activity"/>
    <property type="evidence" value="ECO:0007669"/>
    <property type="project" value="UniProtKB-UniRule"/>
</dbReference>
<dbReference type="GO" id="GO:0060261">
    <property type="term" value="P:positive regulation of transcription initiation by RNA polymerase II"/>
    <property type="evidence" value="ECO:0007669"/>
    <property type="project" value="UniProtKB-ARBA"/>
</dbReference>
<feature type="region of interest" description="Disordered" evidence="6">
    <location>
        <begin position="51"/>
        <end position="70"/>
    </location>
</feature>
<dbReference type="FunCoup" id="A0A1Y1UD15">
    <property type="interactions" value="578"/>
</dbReference>
<evidence type="ECO:0000256" key="4">
    <source>
        <dbReference type="PROSITE-ProRule" id="PRU00278"/>
    </source>
</evidence>
<dbReference type="InterPro" id="IPR051370">
    <property type="entry name" value="PPIase_Pin1"/>
</dbReference>
<dbReference type="GO" id="GO:0005634">
    <property type="term" value="C:nucleus"/>
    <property type="evidence" value="ECO:0007669"/>
    <property type="project" value="TreeGrafter"/>
</dbReference>
<organism evidence="9 10">
    <name type="scientific">Kockovaella imperatae</name>
    <dbReference type="NCBI Taxonomy" id="4999"/>
    <lineage>
        <taxon>Eukaryota</taxon>
        <taxon>Fungi</taxon>
        <taxon>Dikarya</taxon>
        <taxon>Basidiomycota</taxon>
        <taxon>Agaricomycotina</taxon>
        <taxon>Tremellomycetes</taxon>
        <taxon>Tremellales</taxon>
        <taxon>Cuniculitremaceae</taxon>
        <taxon>Kockovaella</taxon>
    </lineage>
</organism>
<dbReference type="PANTHER" id="PTHR10657">
    <property type="entry name" value="PEPTIDYL-PROLYL CIS-TRANS ISOMERASE"/>
    <property type="match status" value="1"/>
</dbReference>
<name>A0A1Y1UD15_9TREE</name>
<evidence type="ECO:0000256" key="6">
    <source>
        <dbReference type="SAM" id="MobiDB-lite"/>
    </source>
</evidence>
<dbReference type="OrthoDB" id="2530521at2759"/>
<dbReference type="GeneID" id="33555314"/>
<comment type="catalytic activity">
    <reaction evidence="1 5">
        <text>[protein]-peptidylproline (omega=180) = [protein]-peptidylproline (omega=0)</text>
        <dbReference type="Rhea" id="RHEA:16237"/>
        <dbReference type="Rhea" id="RHEA-COMP:10747"/>
        <dbReference type="Rhea" id="RHEA-COMP:10748"/>
        <dbReference type="ChEBI" id="CHEBI:83833"/>
        <dbReference type="ChEBI" id="CHEBI:83834"/>
        <dbReference type="EC" id="5.2.1.8"/>
    </reaction>
</comment>
<dbReference type="SUPFAM" id="SSF54534">
    <property type="entry name" value="FKBP-like"/>
    <property type="match status" value="1"/>
</dbReference>
<keyword evidence="10" id="KW-1185">Reference proteome</keyword>
<dbReference type="Pfam" id="PF00397">
    <property type="entry name" value="WW"/>
    <property type="match status" value="1"/>
</dbReference>
<dbReference type="SUPFAM" id="SSF51045">
    <property type="entry name" value="WW domain"/>
    <property type="match status" value="1"/>
</dbReference>
<evidence type="ECO:0000256" key="2">
    <source>
        <dbReference type="ARBA" id="ARBA00023110"/>
    </source>
</evidence>
<dbReference type="InterPro" id="IPR001202">
    <property type="entry name" value="WW_dom"/>
</dbReference>
<proteinExistence type="predicted"/>